<dbReference type="PANTHER" id="PTHR38075">
    <property type="entry name" value="DUF4139 DOMAIN-CONTAINING PROTEIN"/>
    <property type="match status" value="1"/>
</dbReference>
<organism evidence="2 3">
    <name type="scientific">Sphingobium baderi</name>
    <dbReference type="NCBI Taxonomy" id="1332080"/>
    <lineage>
        <taxon>Bacteria</taxon>
        <taxon>Pseudomonadati</taxon>
        <taxon>Pseudomonadota</taxon>
        <taxon>Alphaproteobacteria</taxon>
        <taxon>Sphingomonadales</taxon>
        <taxon>Sphingomonadaceae</taxon>
        <taxon>Sphingobium</taxon>
    </lineage>
</organism>
<evidence type="ECO:0000313" key="3">
    <source>
        <dbReference type="Proteomes" id="UP000056968"/>
    </source>
</evidence>
<keyword evidence="1" id="KW-0732">Signal</keyword>
<dbReference type="AlphaFoldDB" id="A0A0S3EVX8"/>
<evidence type="ECO:0000313" key="2">
    <source>
        <dbReference type="EMBL" id="ALR19585.1"/>
    </source>
</evidence>
<gene>
    <name evidence="2" type="ORF">ATN00_03925</name>
</gene>
<accession>A0A0S3EVX8</accession>
<name>A0A0S3EVX8_9SPHN</name>
<dbReference type="Proteomes" id="UP000056968">
    <property type="component" value="Chromosome"/>
</dbReference>
<evidence type="ECO:0000256" key="1">
    <source>
        <dbReference type="SAM" id="SignalP"/>
    </source>
</evidence>
<feature type="chain" id="PRO_5006611692" description="DUF4139 domain-containing protein" evidence="1">
    <location>
        <begin position="23"/>
        <end position="508"/>
    </location>
</feature>
<evidence type="ECO:0008006" key="4">
    <source>
        <dbReference type="Google" id="ProtNLM"/>
    </source>
</evidence>
<dbReference type="PANTHER" id="PTHR38075:SF1">
    <property type="entry name" value="DUF4139 DOMAIN-CONTAINING PROTEIN"/>
    <property type="match status" value="1"/>
</dbReference>
<reference evidence="2 3" key="1">
    <citation type="submission" date="2015-11" db="EMBL/GenBank/DDBJ databases">
        <title>A Two-component Flavoprotein Monooxygenase System MeaXY Responsible for para-Hydroxylation of 2-Methyl-6-ethylaniline and 2,6-Diethylaniline in Sphingobium baderi DE-13.</title>
        <authorList>
            <person name="Cheng M."/>
            <person name="Meng Q."/>
            <person name="Yang Y."/>
            <person name="Chu C."/>
            <person name="Yan X."/>
            <person name="He J."/>
            <person name="Li S."/>
        </authorList>
    </citation>
    <scope>NUCLEOTIDE SEQUENCE [LARGE SCALE GENOMIC DNA]</scope>
    <source>
        <strain evidence="2 3">DE-13</strain>
    </source>
</reference>
<keyword evidence="3" id="KW-1185">Reference proteome</keyword>
<sequence>MTSFVRRWLFPLLALFPASVGAHTVVTSTLAESASVTVYRNPDRGEGAIDPRFPEGFALISEKRRITLPAGESTIRFEGVADGMIAVSAVVTGLPGGVVQKNRDAKLLSPAALVDGTLGRTVHLRRTDPATGKVTEQDAIIRSASSEALVLETQQGVEGLRCSGLPETVTYDSLPPDLSIRPTLSVTTNSPAAAETEVTLTYLATGFDWAANYVARIRPDGRSMDLFAWLTVANGNQTAFPQASLLAVAGRLNRTSDYDALVEDAPSPRLMLRCWRFEGYAAAPGWMGGAPQPAPPPMAAPAMMAARMAEDIVVTSQRVARQEELGDLKLYRVPMAVDINPNAQKQVALLHRDSIAFESYYAAQLLASDESPQPRPLHRMIRFDNREDRGAGVPLPSGGIAIFAPRGDESLLLADSQMRDYAKGETIRVEAGETTQQTIVQERWGKGMRLTLANAASSPATAEIEIADAEGARLVSPSRRLARRDGRWLWKAVIPANGAASLEYRVRE</sequence>
<protein>
    <recommendedName>
        <fullName evidence="4">DUF4139 domain-containing protein</fullName>
    </recommendedName>
</protein>
<proteinExistence type="predicted"/>
<feature type="signal peptide" evidence="1">
    <location>
        <begin position="1"/>
        <end position="22"/>
    </location>
</feature>
<dbReference type="KEGG" id="sbd:ATN00_03925"/>
<dbReference type="STRING" id="1332080.ATN00_03925"/>
<dbReference type="EMBL" id="CP013264">
    <property type="protein sequence ID" value="ALR19585.1"/>
    <property type="molecule type" value="Genomic_DNA"/>
</dbReference>